<keyword evidence="1" id="KW-0175">Coiled coil</keyword>
<keyword evidence="2" id="KW-0812">Transmembrane</keyword>
<evidence type="ECO:0000313" key="3">
    <source>
        <dbReference type="EMBL" id="EYE90836.1"/>
    </source>
</evidence>
<dbReference type="RefSeq" id="XP_040634526.1">
    <property type="nucleotide sequence ID" value="XM_040779814.1"/>
</dbReference>
<dbReference type="HOGENOM" id="CLU_017935_0_0_1"/>
<evidence type="ECO:0000256" key="2">
    <source>
        <dbReference type="SAM" id="Phobius"/>
    </source>
</evidence>
<protein>
    <submittedName>
        <fullName evidence="3">Uncharacterized protein</fullName>
    </submittedName>
</protein>
<gene>
    <name evidence="3" type="ORF">EURHEDRAFT_390010</name>
</gene>
<dbReference type="GeneID" id="63694938"/>
<dbReference type="Proteomes" id="UP000019804">
    <property type="component" value="Unassembled WGS sequence"/>
</dbReference>
<dbReference type="AlphaFoldDB" id="A0A017S1W5"/>
<sequence length="658" mass="72643">MQLAAKCSGAEATHLEFHPDAKDDWAFYIHASVLDLEFTCSVVGSDKSTSIKLSTGSPHVSVPLSSQDGQITAEYYDKYDLASAYHDFFRQSLETQLRIATVLFWSKSSIAFSLASHVAVATAPNSEGPGSRIKMQAVALGRQLAMGKMTGPKMGYAPAFETQYNRFQDKSANVDDRRQVGEEMLKQARNKLQLSTALRDMALDAGSRNGRSLRFEAAFTIITAVIGFAIAIGGIFIGDPAGAAGVAGNIKASEEAIKEIKNVKNTWEGFKQLLQSDTMKNPKDCGKALADLVPTVHKSVSSIINLEINPSMKLPTTDKMSGADGDSAAIQSIAAWDKWDLESDDQMQYPVNQKIQGAFAYRLGLRQHAVNGKQHAQAQAEAIKAGQGYVRAGLELFFAKSDIDDLENLVQRLTTEESSYEVAKAKFFDRHLFLRTGIFIDMLNLIWAENKIVVDPLKTVADYKADLSQIQHEIQAAQSKNSSDFQDFTYRVPPEHLPANYIPDIVDPLKTRHSASFVLTPYVPSASSGLDHYNLAGPFKDASHFRIYGMEVTLVGAKLTKQNDQAVTLKILTSGTYADAQGDQVYNFTSLPLERTFRYLTDAEGKRGEVEIEAIYKSENYTMPTPFTQWMIQVKNPDSLDLSGLETIQIMWKGKARF</sequence>
<organism evidence="3 4">
    <name type="scientific">Aspergillus ruber (strain CBS 135680)</name>
    <dbReference type="NCBI Taxonomy" id="1388766"/>
    <lineage>
        <taxon>Eukaryota</taxon>
        <taxon>Fungi</taxon>
        <taxon>Dikarya</taxon>
        <taxon>Ascomycota</taxon>
        <taxon>Pezizomycotina</taxon>
        <taxon>Eurotiomycetes</taxon>
        <taxon>Eurotiomycetidae</taxon>
        <taxon>Eurotiales</taxon>
        <taxon>Aspergillaceae</taxon>
        <taxon>Aspergillus</taxon>
        <taxon>Aspergillus subgen. Aspergillus</taxon>
    </lineage>
</organism>
<name>A0A017S1W5_ASPRC</name>
<proteinExistence type="predicted"/>
<evidence type="ECO:0000256" key="1">
    <source>
        <dbReference type="SAM" id="Coils"/>
    </source>
</evidence>
<feature type="transmembrane region" description="Helical" evidence="2">
    <location>
        <begin position="217"/>
        <end position="237"/>
    </location>
</feature>
<dbReference type="OrthoDB" id="3509531at2759"/>
<accession>A0A017S1W5</accession>
<reference evidence="4" key="1">
    <citation type="journal article" date="2014" name="Nat. Commun.">
        <title>Genomic adaptations of the halophilic Dead Sea filamentous fungus Eurotium rubrum.</title>
        <authorList>
            <person name="Kis-Papo T."/>
            <person name="Weig A.R."/>
            <person name="Riley R."/>
            <person name="Persoh D."/>
            <person name="Salamov A."/>
            <person name="Sun H."/>
            <person name="Lipzen A."/>
            <person name="Wasser S.P."/>
            <person name="Rambold G."/>
            <person name="Grigoriev I.V."/>
            <person name="Nevo E."/>
        </authorList>
    </citation>
    <scope>NUCLEOTIDE SEQUENCE [LARGE SCALE GENOMIC DNA]</scope>
    <source>
        <strain evidence="4">CBS 135680</strain>
    </source>
</reference>
<keyword evidence="4" id="KW-1185">Reference proteome</keyword>
<dbReference type="PANTHER" id="PTHR34714">
    <property type="entry name" value="EGF-LIKE DOMAIN-CONTAINING PROTEIN"/>
    <property type="match status" value="1"/>
</dbReference>
<evidence type="ECO:0000313" key="4">
    <source>
        <dbReference type="Proteomes" id="UP000019804"/>
    </source>
</evidence>
<dbReference type="PANTHER" id="PTHR34714:SF2">
    <property type="entry name" value="EGF-LIKE DOMAIN-CONTAINING PROTEIN"/>
    <property type="match status" value="1"/>
</dbReference>
<feature type="coiled-coil region" evidence="1">
    <location>
        <begin position="396"/>
        <end position="426"/>
    </location>
</feature>
<keyword evidence="2" id="KW-1133">Transmembrane helix</keyword>
<dbReference type="EMBL" id="KK088452">
    <property type="protein sequence ID" value="EYE90836.1"/>
    <property type="molecule type" value="Genomic_DNA"/>
</dbReference>
<keyword evidence="2" id="KW-0472">Membrane</keyword>